<dbReference type="SUPFAM" id="SSF51445">
    <property type="entry name" value="(Trans)glycosidases"/>
    <property type="match status" value="1"/>
</dbReference>
<dbReference type="OrthoDB" id="9763643at2"/>
<dbReference type="PANTHER" id="PTHR34135:SF2">
    <property type="entry name" value="LYSOZYME"/>
    <property type="match status" value="1"/>
</dbReference>
<dbReference type="PROSITE" id="PS00953">
    <property type="entry name" value="GLYCOSYL_HYDROL_F25_1"/>
    <property type="match status" value="1"/>
</dbReference>
<dbReference type="Proteomes" id="UP000262901">
    <property type="component" value="Unassembled WGS sequence"/>
</dbReference>
<evidence type="ECO:0000256" key="4">
    <source>
        <dbReference type="RuleBase" id="RU361176"/>
    </source>
</evidence>
<dbReference type="GO" id="GO:0003796">
    <property type="term" value="F:lysozyme activity"/>
    <property type="evidence" value="ECO:0007669"/>
    <property type="project" value="UniProtKB-EC"/>
</dbReference>
<gene>
    <name evidence="6" type="ORF">DDV21_007310</name>
    <name evidence="7" type="ORF">DDV22_09770</name>
    <name evidence="8" type="ORF">DDV23_08855</name>
</gene>
<reference evidence="6" key="4">
    <citation type="journal article" date="2019" name="Int. J. Syst. Evol. Microbiol.">
        <title>Streptococcus chenjunshii sp. nov. isolated from feces of Tibetan antelopes.</title>
        <authorList>
            <person name="Tian Z."/>
            <person name="Lu S."/>
            <person name="Jin D."/>
            <person name="Yang J."/>
            <person name="Pu J."/>
            <person name="Lai X.H."/>
            <person name="Bai X.N."/>
            <person name="Wu X.M."/>
            <person name="Li J."/>
            <person name="Wang S."/>
            <person name="Xu J."/>
        </authorList>
    </citation>
    <scope>NUCLEOTIDE SEQUENCE</scope>
    <source>
        <strain evidence="6">Z15</strain>
    </source>
</reference>
<dbReference type="Pfam" id="PF01183">
    <property type="entry name" value="Glyco_hydro_25"/>
    <property type="match status" value="1"/>
</dbReference>
<dbReference type="EMBL" id="CP031733">
    <property type="protein sequence ID" value="AXQ79751.1"/>
    <property type="molecule type" value="Genomic_DNA"/>
</dbReference>
<dbReference type="PANTHER" id="PTHR34135">
    <property type="entry name" value="LYSOZYME"/>
    <property type="match status" value="1"/>
</dbReference>
<dbReference type="InterPro" id="IPR018077">
    <property type="entry name" value="Glyco_hydro_fam25_subgr"/>
</dbReference>
<protein>
    <recommendedName>
        <fullName evidence="4">Lysozyme</fullName>
        <ecNumber evidence="4">3.2.1.17</ecNumber>
    </recommendedName>
</protein>
<dbReference type="RefSeq" id="WP_116878748.1">
    <property type="nucleotide sequence ID" value="NZ_CP031733.1"/>
</dbReference>
<dbReference type="InterPro" id="IPR013688">
    <property type="entry name" value="GBS_Bsp-like"/>
</dbReference>
<dbReference type="EMBL" id="QVQZ01000025">
    <property type="protein sequence ID" value="RFU52616.1"/>
    <property type="molecule type" value="Genomic_DNA"/>
</dbReference>
<keyword evidence="11" id="KW-1185">Reference proteome</keyword>
<dbReference type="GO" id="GO:0009253">
    <property type="term" value="P:peptidoglycan catabolic process"/>
    <property type="evidence" value="ECO:0007669"/>
    <property type="project" value="InterPro"/>
</dbReference>
<dbReference type="GO" id="GO:0016052">
    <property type="term" value="P:carbohydrate catabolic process"/>
    <property type="evidence" value="ECO:0007669"/>
    <property type="project" value="TreeGrafter"/>
</dbReference>
<reference evidence="9" key="3">
    <citation type="submission" date="2018-08" db="EMBL/GenBank/DDBJ databases">
        <title>Streptococcus chenjunshii sp. nov., isolated from stools sample of the Tibetan antelope in the Qinghai-Tibet plateau, China.</title>
        <authorList>
            <person name="Tian Z."/>
        </authorList>
    </citation>
    <scope>NUCLEOTIDE SEQUENCE [LARGE SCALE GENOMIC DNA]</scope>
    <source>
        <strain evidence="9">Z15</strain>
    </source>
</reference>
<evidence type="ECO:0000313" key="6">
    <source>
        <dbReference type="EMBL" id="AXQ79751.1"/>
    </source>
</evidence>
<evidence type="ECO:0000256" key="1">
    <source>
        <dbReference type="ARBA" id="ARBA00010646"/>
    </source>
</evidence>
<dbReference type="InterPro" id="IPR002053">
    <property type="entry name" value="Glyco_hydro_25"/>
</dbReference>
<dbReference type="Proteomes" id="UP000246115">
    <property type="component" value="Chromosome"/>
</dbReference>
<comment type="catalytic activity">
    <reaction evidence="4">
        <text>Hydrolysis of (1-&gt;4)-beta-linkages between N-acetylmuramic acid and N-acetyl-D-glucosamine residues in a peptidoglycan and between N-acetyl-D-glucosamine residues in chitodextrins.</text>
        <dbReference type="EC" id="3.2.1.17"/>
    </reaction>
</comment>
<evidence type="ECO:0000313" key="11">
    <source>
        <dbReference type="Proteomes" id="UP000264056"/>
    </source>
</evidence>
<keyword evidence="2 4" id="KW-0378">Hydrolase</keyword>
<dbReference type="Pfam" id="PF08481">
    <property type="entry name" value="GBS_Bsp-like"/>
    <property type="match status" value="6"/>
</dbReference>
<name>A0A372KKT6_9STRE</name>
<accession>A0A372KKT6</accession>
<dbReference type="Gene3D" id="3.20.20.80">
    <property type="entry name" value="Glycosidases"/>
    <property type="match status" value="1"/>
</dbReference>
<sequence>MSVFLGTGTVLAEEQLTDSSFPEETVTEIQSNIPLDTVTAETDTAAAADETFNDTALPAEADSGQKEETLEQPSFAESEFSDSDTAAQNQNTVTAEAVTDESTELSLAADDLQFLDADAAAVSLRAVSAEAQSLETSSSADSAAVLTVAQQPETVADVTDNGIRIQYQKPSAANESIKFAVWSDVNGQDDLVWYTADAAGAAYVDLSRHRSYGTYHIHTYSIRNDGNYGLNAMTVTVAEPQIATAIQQTGTGTFDIIISNVPQSITDIMVPVWSDQKGQDDLVWYTASQTEQRTYKVSVAVANHNNDRGHYHANIYGYSTILGSQIGLSATSGFDNVDTRSNATVSIANYAENKTTFDVVVAGSSVSKEIAAVNIAVWSQDKGQDDLKWYSPAVRNNRASATVNIADHSNRSDTYIVHVYTDYSDGTTVGTVLGSYKITKPAAKNTVTADLNTDGIAIRLDSNTVTDYSKVHFAVWSDEKGQDDLQWYQSSSSGTVTAPYSNHRGYGLYHIHAYLNDNGRMIGLAAKDFDISQPDVKTAITKATETSYLVTVSEVPVYMSSIMLPVWTSNNGQDDLSWLTADKQADGTYTATINLKDHHFETGHYHVNVYGQSKIGNQFIGLSATEGFTVTEAVRAADAAAAVTNHNAAAGRLEVIVTENADGKIVKGVRVAAWSESNQANLVWYGTASVSGGKASVTVDAKNHGYIQGNYTVHAYVDYNDGSTSGFDLGNYAFNAERPAVELPSYFIDISSHNGIISTAEFTSLKQQGIQGVVVKLTEGTTYTNPYARAQIANAQAAGVKVSAYHYSHYTTEAQARAEAQYFVSVAQSMGLSNATVMVNDMEESAMLSNINNNIQAWQDEMNRLGYSNLVHYTMASWLDIRGGQVSTSRFGLSNFWIAHYTNGYTYLTQEQAKTLSYYSNAAAWQYTSVSPKLSHNLDENIDYTGRFTS</sequence>
<reference evidence="7 11" key="1">
    <citation type="submission" date="2018-08" db="EMBL/GenBank/DDBJ databases">
        <title>Draft genome of Streptococcus sp .nov. Z2.</title>
        <authorList>
            <person name="Tian Z."/>
        </authorList>
    </citation>
    <scope>NUCLEOTIDE SEQUENCE [LARGE SCALE GENOMIC DNA]</scope>
    <source>
        <strain evidence="7 11">Z2</strain>
    </source>
</reference>
<dbReference type="Gene3D" id="2.60.40.3760">
    <property type="match status" value="6"/>
</dbReference>
<dbReference type="KEGG" id="schj:DDV21_007310"/>
<evidence type="ECO:0000256" key="2">
    <source>
        <dbReference type="ARBA" id="ARBA00022801"/>
    </source>
</evidence>
<feature type="region of interest" description="Disordered" evidence="5">
    <location>
        <begin position="58"/>
        <end position="90"/>
    </location>
</feature>
<comment type="similarity">
    <text evidence="1 4">Belongs to the glycosyl hydrolase 25 family.</text>
</comment>
<proteinExistence type="inferred from homology"/>
<dbReference type="EC" id="3.2.1.17" evidence="4"/>
<evidence type="ECO:0000313" key="8">
    <source>
        <dbReference type="EMBL" id="RFU52616.1"/>
    </source>
</evidence>
<dbReference type="PROSITE" id="PS51904">
    <property type="entry name" value="GLYCOSYL_HYDROL_F25_2"/>
    <property type="match status" value="1"/>
</dbReference>
<evidence type="ECO:0000256" key="5">
    <source>
        <dbReference type="SAM" id="MobiDB-lite"/>
    </source>
</evidence>
<dbReference type="EMBL" id="QVQY01000037">
    <property type="protein sequence ID" value="RFU50230.1"/>
    <property type="molecule type" value="Genomic_DNA"/>
</dbReference>
<dbReference type="GO" id="GO:0016998">
    <property type="term" value="P:cell wall macromolecule catabolic process"/>
    <property type="evidence" value="ECO:0007669"/>
    <property type="project" value="InterPro"/>
</dbReference>
<dbReference type="Proteomes" id="UP000264056">
    <property type="component" value="Unassembled WGS sequence"/>
</dbReference>
<dbReference type="InterPro" id="IPR017853">
    <property type="entry name" value="GH"/>
</dbReference>
<reference evidence="8 10" key="2">
    <citation type="submission" date="2018-08" db="EMBL/GenBank/DDBJ databases">
        <title>Draft genome of Streptococcus sp. nov. Z1.</title>
        <authorList>
            <person name="Tian Z."/>
        </authorList>
    </citation>
    <scope>NUCLEOTIDE SEQUENCE [LARGE SCALE GENOMIC DNA]</scope>
    <source>
        <strain evidence="8">Z1</strain>
        <strain evidence="10">Z1(2018)</strain>
    </source>
</reference>
<organism evidence="8 10">
    <name type="scientific">Streptococcus chenjunshii</name>
    <dbReference type="NCBI Taxonomy" id="2173853"/>
    <lineage>
        <taxon>Bacteria</taxon>
        <taxon>Bacillati</taxon>
        <taxon>Bacillota</taxon>
        <taxon>Bacilli</taxon>
        <taxon>Lactobacillales</taxon>
        <taxon>Streptococcaceae</taxon>
        <taxon>Streptococcus</taxon>
    </lineage>
</organism>
<evidence type="ECO:0000313" key="10">
    <source>
        <dbReference type="Proteomes" id="UP000262901"/>
    </source>
</evidence>
<evidence type="ECO:0000256" key="3">
    <source>
        <dbReference type="ARBA" id="ARBA00023295"/>
    </source>
</evidence>
<keyword evidence="3 4" id="KW-0326">Glycosidase</keyword>
<accession>A0A346NFF6</accession>
<evidence type="ECO:0000313" key="9">
    <source>
        <dbReference type="Proteomes" id="UP000246115"/>
    </source>
</evidence>
<dbReference type="AlphaFoldDB" id="A0A372KKT6"/>
<dbReference type="InterPro" id="IPR008270">
    <property type="entry name" value="Glyco_hydro_25_AS"/>
</dbReference>
<dbReference type="SMART" id="SM00641">
    <property type="entry name" value="Glyco_25"/>
    <property type="match status" value="1"/>
</dbReference>
<evidence type="ECO:0000313" key="7">
    <source>
        <dbReference type="EMBL" id="RFU50230.1"/>
    </source>
</evidence>